<reference evidence="1 2" key="1">
    <citation type="submission" date="2017-04" db="EMBL/GenBank/DDBJ databases">
        <title>Genome Sequence of the Model Brown-Rot Fungus Postia placenta SB12.</title>
        <authorList>
            <consortium name="DOE Joint Genome Institute"/>
            <person name="Gaskell J."/>
            <person name="Kersten P."/>
            <person name="Larrondo L.F."/>
            <person name="Canessa P."/>
            <person name="Martinez D."/>
            <person name="Hibbett D."/>
            <person name="Schmoll M."/>
            <person name="Kubicek C.P."/>
            <person name="Martinez A.T."/>
            <person name="Yadav J."/>
            <person name="Master E."/>
            <person name="Magnuson J.K."/>
            <person name="James T."/>
            <person name="Yaver D."/>
            <person name="Berka R."/>
            <person name="Labutti K."/>
            <person name="Lipzen A."/>
            <person name="Aerts A."/>
            <person name="Barry K."/>
            <person name="Henrissat B."/>
            <person name="Blanchette R."/>
            <person name="Grigoriev I."/>
            <person name="Cullen D."/>
        </authorList>
    </citation>
    <scope>NUCLEOTIDE SEQUENCE [LARGE SCALE GENOMIC DNA]</scope>
    <source>
        <strain evidence="1 2">MAD-698-R-SB12</strain>
    </source>
</reference>
<dbReference type="EMBL" id="KZ110598">
    <property type="protein sequence ID" value="OSX61645.1"/>
    <property type="molecule type" value="Genomic_DNA"/>
</dbReference>
<evidence type="ECO:0000313" key="2">
    <source>
        <dbReference type="Proteomes" id="UP000194127"/>
    </source>
</evidence>
<dbReference type="GeneID" id="36325871"/>
<proteinExistence type="predicted"/>
<organism evidence="1 2">
    <name type="scientific">Postia placenta MAD-698-R-SB12</name>
    <dbReference type="NCBI Taxonomy" id="670580"/>
    <lineage>
        <taxon>Eukaryota</taxon>
        <taxon>Fungi</taxon>
        <taxon>Dikarya</taxon>
        <taxon>Basidiomycota</taxon>
        <taxon>Agaricomycotina</taxon>
        <taxon>Agaricomycetes</taxon>
        <taxon>Polyporales</taxon>
        <taxon>Adustoporiaceae</taxon>
        <taxon>Rhodonia</taxon>
    </lineage>
</organism>
<keyword evidence="2" id="KW-1185">Reference proteome</keyword>
<dbReference type="AlphaFoldDB" id="A0A1X6MZ59"/>
<accession>A0A1X6MZ59</accession>
<gene>
    <name evidence="1" type="ORF">POSPLADRAFT_1057413</name>
</gene>
<dbReference type="RefSeq" id="XP_024338439.1">
    <property type="nucleotide sequence ID" value="XM_024480921.1"/>
</dbReference>
<sequence>MPVWPVSGLLDQHQLLHRTKTLKGGGAVLNSYNPHNILHNAGRIDMEMNSPVKQLQILRPQIFVLLDRHGIVQDMVLNAAMKIKDNIELDGLMSLP</sequence>
<dbReference type="Proteomes" id="UP000194127">
    <property type="component" value="Unassembled WGS sequence"/>
</dbReference>
<name>A0A1X6MZ59_9APHY</name>
<evidence type="ECO:0000313" key="1">
    <source>
        <dbReference type="EMBL" id="OSX61645.1"/>
    </source>
</evidence>
<protein>
    <submittedName>
        <fullName evidence="1">Uncharacterized protein</fullName>
    </submittedName>
</protein>